<dbReference type="OrthoDB" id="5396at2759"/>
<evidence type="ECO:0000256" key="1">
    <source>
        <dbReference type="ARBA" id="ARBA00007865"/>
    </source>
</evidence>
<keyword evidence="4" id="KW-1185">Reference proteome</keyword>
<dbReference type="InterPro" id="IPR007325">
    <property type="entry name" value="KFase/CYL"/>
</dbReference>
<dbReference type="AlphaFoldDB" id="B8M4K8"/>
<sequence length="355" mass="39604">MSLLRLLSSATGWLSENDSSQSPPPGNRNYSSADTNMSIPLPKFDDLPLRKGDPKCSAWSLWGKDDELGTLNLITEDVTKAAASEVKLGKAVNLNLPLNVPLKPMNPQRKPCVHTLIPKGHANDDELYFNTQSSSHWDGLRHYPYSDTKQFYNGVAQDDISGINKCDKIGIHNIATHPIVTRGVLVDWYSYVVKNNLPHKPFTNQHIPLKQLLEVVREENITFRKGDALLIRTGWTDAYNKLSEEEKENLGGRDDRASIGIEATEESIRWHWDQKFSAVASDTVAYEAWPSPKPWGVSMHEVFLSGWGMPIGECWDLEELSATCAKLGRWTFMLTSQPLYLPGGVASPANATGIF</sequence>
<dbReference type="HOGENOM" id="CLU_030671_1_0_1"/>
<dbReference type="InterPro" id="IPR037175">
    <property type="entry name" value="KFase_sf"/>
</dbReference>
<dbReference type="EMBL" id="EQ962654">
    <property type="protein sequence ID" value="EED19203.1"/>
    <property type="molecule type" value="Genomic_DNA"/>
</dbReference>
<feature type="compositionally biased region" description="Polar residues" evidence="2">
    <location>
        <begin position="28"/>
        <end position="37"/>
    </location>
</feature>
<comment type="similarity">
    <text evidence="1">Belongs to the Cyclase 1 superfamily.</text>
</comment>
<dbReference type="GeneID" id="8106738"/>
<evidence type="ECO:0008006" key="5">
    <source>
        <dbReference type="Google" id="ProtNLM"/>
    </source>
</evidence>
<evidence type="ECO:0000256" key="2">
    <source>
        <dbReference type="SAM" id="MobiDB-lite"/>
    </source>
</evidence>
<dbReference type="STRING" id="441959.B8M4K8"/>
<feature type="region of interest" description="Disordered" evidence="2">
    <location>
        <begin position="14"/>
        <end position="37"/>
    </location>
</feature>
<accession>B8M4K8</accession>
<dbReference type="eggNOG" id="ENOG502RS5J">
    <property type="taxonomic scope" value="Eukaryota"/>
</dbReference>
<protein>
    <recommendedName>
        <fullName evidence="5">Cyclase</fullName>
    </recommendedName>
</protein>
<dbReference type="InParanoid" id="B8M4K8"/>
<evidence type="ECO:0000313" key="4">
    <source>
        <dbReference type="Proteomes" id="UP000001745"/>
    </source>
</evidence>
<dbReference type="Gene3D" id="3.50.30.50">
    <property type="entry name" value="Putative cyclase"/>
    <property type="match status" value="1"/>
</dbReference>
<dbReference type="GO" id="GO:0004061">
    <property type="term" value="F:arylformamidase activity"/>
    <property type="evidence" value="ECO:0007669"/>
    <property type="project" value="InterPro"/>
</dbReference>
<proteinExistence type="inferred from homology"/>
<dbReference type="PhylomeDB" id="B8M4K8"/>
<reference evidence="4" key="1">
    <citation type="journal article" date="2015" name="Genome Announc.">
        <title>Genome sequence of the AIDS-associated pathogen Penicillium marneffei (ATCC18224) and its near taxonomic relative Talaromyces stipitatus (ATCC10500).</title>
        <authorList>
            <person name="Nierman W.C."/>
            <person name="Fedorova-Abrams N.D."/>
            <person name="Andrianopoulos A."/>
        </authorList>
    </citation>
    <scope>NUCLEOTIDE SEQUENCE [LARGE SCALE GENOMIC DNA]</scope>
    <source>
        <strain evidence="4">ATCC 10500 / CBS 375.48 / QM 6759 / NRRL 1006</strain>
    </source>
</reference>
<dbReference type="PANTHER" id="PTHR34861">
    <property type="match status" value="1"/>
</dbReference>
<organism evidence="3 4">
    <name type="scientific">Talaromyces stipitatus (strain ATCC 10500 / CBS 375.48 / QM 6759 / NRRL 1006)</name>
    <name type="common">Penicillium stipitatum</name>
    <dbReference type="NCBI Taxonomy" id="441959"/>
    <lineage>
        <taxon>Eukaryota</taxon>
        <taxon>Fungi</taxon>
        <taxon>Dikarya</taxon>
        <taxon>Ascomycota</taxon>
        <taxon>Pezizomycotina</taxon>
        <taxon>Eurotiomycetes</taxon>
        <taxon>Eurotiomycetidae</taxon>
        <taxon>Eurotiales</taxon>
        <taxon>Trichocomaceae</taxon>
        <taxon>Talaromyces</taxon>
        <taxon>Talaromyces sect. Talaromyces</taxon>
    </lineage>
</organism>
<dbReference type="Proteomes" id="UP000001745">
    <property type="component" value="Unassembled WGS sequence"/>
</dbReference>
<dbReference type="VEuPathDB" id="FungiDB:TSTA_025210"/>
<gene>
    <name evidence="3" type="ORF">TSTA_025210</name>
</gene>
<dbReference type="RefSeq" id="XP_002479637.1">
    <property type="nucleotide sequence ID" value="XM_002479592.1"/>
</dbReference>
<evidence type="ECO:0000313" key="3">
    <source>
        <dbReference type="EMBL" id="EED19203.1"/>
    </source>
</evidence>
<name>B8M4K8_TALSN</name>
<dbReference type="Pfam" id="PF04199">
    <property type="entry name" value="Cyclase"/>
    <property type="match status" value="1"/>
</dbReference>
<dbReference type="PANTHER" id="PTHR34861:SF11">
    <property type="entry name" value="CYCLASE"/>
    <property type="match status" value="1"/>
</dbReference>
<dbReference type="GO" id="GO:0019441">
    <property type="term" value="P:L-tryptophan catabolic process to kynurenine"/>
    <property type="evidence" value="ECO:0007669"/>
    <property type="project" value="InterPro"/>
</dbReference>
<dbReference type="OMA" id="RWHWENG"/>
<dbReference type="SUPFAM" id="SSF102198">
    <property type="entry name" value="Putative cyclase"/>
    <property type="match status" value="1"/>
</dbReference>